<accession>A0A371JQ05</accession>
<reference evidence="1 2" key="1">
    <citation type="submission" date="2018-08" db="EMBL/GenBank/DDBJ databases">
        <title>Muricauda nanhaiensis sp. nov., isolated from seawater of the South China Sea.</title>
        <authorList>
            <person name="Dang Y."/>
        </authorList>
    </citation>
    <scope>NUCLEOTIDE SEQUENCE [LARGE SCALE GENOMIC DNA]</scope>
    <source>
        <strain evidence="1 2">SM1704</strain>
    </source>
</reference>
<name>A0A371JQ05_9FLAO</name>
<sequence>MLTSGQIAQLNLWIEDTYGSPERLIQRLNELIYMLHYLEEEVFTQHEIQGAVETLKGLGRVLNWCGTEL</sequence>
<gene>
    <name evidence="1" type="ORF">DX873_09490</name>
</gene>
<organism evidence="1 2">
    <name type="scientific">Flagellimonas nanhaiensis</name>
    <dbReference type="NCBI Taxonomy" id="2292706"/>
    <lineage>
        <taxon>Bacteria</taxon>
        <taxon>Pseudomonadati</taxon>
        <taxon>Bacteroidota</taxon>
        <taxon>Flavobacteriia</taxon>
        <taxon>Flavobacteriales</taxon>
        <taxon>Flavobacteriaceae</taxon>
        <taxon>Flagellimonas</taxon>
    </lineage>
</organism>
<keyword evidence="2" id="KW-1185">Reference proteome</keyword>
<proteinExistence type="predicted"/>
<dbReference type="EMBL" id="QTJX01000002">
    <property type="protein sequence ID" value="RDY59598.1"/>
    <property type="molecule type" value="Genomic_DNA"/>
</dbReference>
<dbReference type="RefSeq" id="WP_116184211.1">
    <property type="nucleotide sequence ID" value="NZ_QTJX01000002.1"/>
</dbReference>
<evidence type="ECO:0000313" key="1">
    <source>
        <dbReference type="EMBL" id="RDY59598.1"/>
    </source>
</evidence>
<dbReference type="AlphaFoldDB" id="A0A371JQ05"/>
<comment type="caution">
    <text evidence="1">The sequence shown here is derived from an EMBL/GenBank/DDBJ whole genome shotgun (WGS) entry which is preliminary data.</text>
</comment>
<protein>
    <submittedName>
        <fullName evidence="1">Uncharacterized protein</fullName>
    </submittedName>
</protein>
<dbReference type="OrthoDB" id="1449339at2"/>
<dbReference type="Proteomes" id="UP000261828">
    <property type="component" value="Unassembled WGS sequence"/>
</dbReference>
<evidence type="ECO:0000313" key="2">
    <source>
        <dbReference type="Proteomes" id="UP000261828"/>
    </source>
</evidence>